<keyword evidence="2" id="KW-1185">Reference proteome</keyword>
<evidence type="ECO:0000313" key="2">
    <source>
        <dbReference type="Proteomes" id="UP001297092"/>
    </source>
</evidence>
<protein>
    <submittedName>
        <fullName evidence="1">Uncharacterized protein</fullName>
    </submittedName>
</protein>
<accession>A0ABS5S1H0</accession>
<dbReference type="Proteomes" id="UP001297092">
    <property type="component" value="Unassembled WGS sequence"/>
</dbReference>
<reference evidence="1 2" key="1">
    <citation type="submission" date="2021-05" db="EMBL/GenBank/DDBJ databases">
        <title>Aequorivita echinoideorum JCM 30378 genome.</title>
        <authorList>
            <person name="Zhang H."/>
            <person name="Li C."/>
        </authorList>
    </citation>
    <scope>NUCLEOTIDE SEQUENCE [LARGE SCALE GENOMIC DNA]</scope>
    <source>
        <strain evidence="1 2">JCM30378</strain>
    </source>
</reference>
<organism evidence="1 2">
    <name type="scientific">Aequorivita echinoideorum</name>
    <dbReference type="NCBI Taxonomy" id="1549647"/>
    <lineage>
        <taxon>Bacteria</taxon>
        <taxon>Pseudomonadati</taxon>
        <taxon>Bacteroidota</taxon>
        <taxon>Flavobacteriia</taxon>
        <taxon>Flavobacteriales</taxon>
        <taxon>Flavobacteriaceae</taxon>
        <taxon>Aequorivita</taxon>
    </lineage>
</organism>
<gene>
    <name evidence="1" type="ORF">KIV10_02425</name>
</gene>
<comment type="caution">
    <text evidence="1">The sequence shown here is derived from an EMBL/GenBank/DDBJ whole genome shotgun (WGS) entry which is preliminary data.</text>
</comment>
<dbReference type="RefSeq" id="WP_214111893.1">
    <property type="nucleotide sequence ID" value="NZ_JAHCTB010000001.1"/>
</dbReference>
<sequence>MKKKLREQIKALATKILSDEKSFKTASIKESVASLYEKLCVLEYLENEIGDTAENVPQVDAKDSMDSKSFREENWFTEPVPVPQPQHTDDLIEPLMEKIKDIVAQMPEESDKIDEMLDEMLPKTQEPQKSPEPKKHTRNDLEEFASTYQQMPTFERKPSENFPKFTEFTEPSKTLTESRAKSLNDSVKTGLNIGLNDRLAFIKHLFEGQAEDYTRVLSQINTMQSFEEAQSFIKGKVKPDYNYWLNKDEYSERFMNIIEKRFN</sequence>
<name>A0ABS5S1H0_9FLAO</name>
<dbReference type="EMBL" id="JAHCTB010000001">
    <property type="protein sequence ID" value="MBT0607029.1"/>
    <property type="molecule type" value="Genomic_DNA"/>
</dbReference>
<evidence type="ECO:0000313" key="1">
    <source>
        <dbReference type="EMBL" id="MBT0607029.1"/>
    </source>
</evidence>
<proteinExistence type="predicted"/>